<accession>K3WXM0</accession>
<dbReference type="AlphaFoldDB" id="K3WXM0"/>
<feature type="coiled-coil region" evidence="1">
    <location>
        <begin position="62"/>
        <end position="89"/>
    </location>
</feature>
<name>K3WXM0_GLOUD</name>
<dbReference type="EnsemblProtists" id="PYU1_T009718">
    <property type="protein sequence ID" value="PYU1_T009718"/>
    <property type="gene ID" value="PYU1_G009700"/>
</dbReference>
<dbReference type="EMBL" id="GL376615">
    <property type="status" value="NOT_ANNOTATED_CDS"/>
    <property type="molecule type" value="Genomic_DNA"/>
</dbReference>
<reference evidence="5" key="1">
    <citation type="journal article" date="2010" name="Genome Biol.">
        <title>Genome sequence of the necrotrophic plant pathogen Pythium ultimum reveals original pathogenicity mechanisms and effector repertoire.</title>
        <authorList>
            <person name="Levesque C.A."/>
            <person name="Brouwer H."/>
            <person name="Cano L."/>
            <person name="Hamilton J.P."/>
            <person name="Holt C."/>
            <person name="Huitema E."/>
            <person name="Raffaele S."/>
            <person name="Robideau G.P."/>
            <person name="Thines M."/>
            <person name="Win J."/>
            <person name="Zerillo M.M."/>
            <person name="Beakes G.W."/>
            <person name="Boore J.L."/>
            <person name="Busam D."/>
            <person name="Dumas B."/>
            <person name="Ferriera S."/>
            <person name="Fuerstenberg S.I."/>
            <person name="Gachon C.M."/>
            <person name="Gaulin E."/>
            <person name="Govers F."/>
            <person name="Grenville-Briggs L."/>
            <person name="Horner N."/>
            <person name="Hostetler J."/>
            <person name="Jiang R.H."/>
            <person name="Johnson J."/>
            <person name="Krajaejun T."/>
            <person name="Lin H."/>
            <person name="Meijer H.J."/>
            <person name="Moore B."/>
            <person name="Morris P."/>
            <person name="Phuntmart V."/>
            <person name="Puiu D."/>
            <person name="Shetty J."/>
            <person name="Stajich J.E."/>
            <person name="Tripathy S."/>
            <person name="Wawra S."/>
            <person name="van West P."/>
            <person name="Whitty B.R."/>
            <person name="Coutinho P.M."/>
            <person name="Henrissat B."/>
            <person name="Martin F."/>
            <person name="Thomas P.D."/>
            <person name="Tyler B.M."/>
            <person name="De Vries R.P."/>
            <person name="Kamoun S."/>
            <person name="Yandell M."/>
            <person name="Tisserat N."/>
            <person name="Buell C.R."/>
        </authorList>
    </citation>
    <scope>NUCLEOTIDE SEQUENCE</scope>
    <source>
        <strain evidence="5">DAOM:BR144</strain>
    </source>
</reference>
<dbReference type="VEuPathDB" id="FungiDB:PYU1_G009700"/>
<evidence type="ECO:0000256" key="2">
    <source>
        <dbReference type="SAM" id="Phobius"/>
    </source>
</evidence>
<dbReference type="InParanoid" id="K3WXM0"/>
<dbReference type="HOGENOM" id="CLU_861890_0_0_1"/>
<organism evidence="4 5">
    <name type="scientific">Globisporangium ultimum (strain ATCC 200006 / CBS 805.95 / DAOM BR144)</name>
    <name type="common">Pythium ultimum</name>
    <dbReference type="NCBI Taxonomy" id="431595"/>
    <lineage>
        <taxon>Eukaryota</taxon>
        <taxon>Sar</taxon>
        <taxon>Stramenopiles</taxon>
        <taxon>Oomycota</taxon>
        <taxon>Peronosporomycetes</taxon>
        <taxon>Pythiales</taxon>
        <taxon>Pythiaceae</taxon>
        <taxon>Globisporangium</taxon>
    </lineage>
</organism>
<keyword evidence="2" id="KW-1133">Transmembrane helix</keyword>
<evidence type="ECO:0000256" key="1">
    <source>
        <dbReference type="SAM" id="Coils"/>
    </source>
</evidence>
<proteinExistence type="predicted"/>
<protein>
    <submittedName>
        <fullName evidence="4">Uncharacterized protein</fullName>
    </submittedName>
</protein>
<sequence length="307" mass="34302">MLGTRGSVALLSGLLALLALLLACAHAETITPDALLSDLDKSDRVTLTTADGAQREISVAEMQQLAEAQHEQQLKMQREKNDVQDADDEPQWVTESVDEIAKRDPTFATHIALSQRGFKELQRHGYARGYSLTGFSEKDARDVGAKGKGKKKNSKSEDAYRVTLLLRAQRRESDSTASTGTRAQKRDREPLQVAYEVDLLLLRGQDHVSVMSAWELSADEQQRAVRLSVQPIKAAIKQQQSKNPDALPLLWYERREDFATWILAGGVVLIGLGLVVMYTSQRPVPITRKKRVNSADNWELVEDKKKK</sequence>
<reference evidence="4" key="3">
    <citation type="submission" date="2015-02" db="UniProtKB">
        <authorList>
            <consortium name="EnsemblProtists"/>
        </authorList>
    </citation>
    <scope>IDENTIFICATION</scope>
    <source>
        <strain evidence="4">DAOM BR144</strain>
    </source>
</reference>
<feature type="signal peptide" evidence="3">
    <location>
        <begin position="1"/>
        <end position="27"/>
    </location>
</feature>
<feature type="transmembrane region" description="Helical" evidence="2">
    <location>
        <begin position="258"/>
        <end position="280"/>
    </location>
</feature>
<dbReference type="Proteomes" id="UP000019132">
    <property type="component" value="Unassembled WGS sequence"/>
</dbReference>
<keyword evidence="2" id="KW-0472">Membrane</keyword>
<dbReference type="OMA" id="HGYARGY"/>
<dbReference type="PROSITE" id="PS51257">
    <property type="entry name" value="PROKAR_LIPOPROTEIN"/>
    <property type="match status" value="1"/>
</dbReference>
<evidence type="ECO:0000313" key="5">
    <source>
        <dbReference type="Proteomes" id="UP000019132"/>
    </source>
</evidence>
<keyword evidence="3" id="KW-0732">Signal</keyword>
<evidence type="ECO:0000313" key="4">
    <source>
        <dbReference type="EnsemblProtists" id="PYU1_T009718"/>
    </source>
</evidence>
<reference evidence="5" key="2">
    <citation type="submission" date="2010-04" db="EMBL/GenBank/DDBJ databases">
        <authorList>
            <person name="Buell R."/>
            <person name="Hamilton J."/>
            <person name="Hostetler J."/>
        </authorList>
    </citation>
    <scope>NUCLEOTIDE SEQUENCE [LARGE SCALE GENOMIC DNA]</scope>
    <source>
        <strain evidence="5">DAOM:BR144</strain>
    </source>
</reference>
<evidence type="ECO:0000256" key="3">
    <source>
        <dbReference type="SAM" id="SignalP"/>
    </source>
</evidence>
<feature type="chain" id="PRO_5003871615" evidence="3">
    <location>
        <begin position="28"/>
        <end position="307"/>
    </location>
</feature>
<keyword evidence="5" id="KW-1185">Reference proteome</keyword>
<keyword evidence="1" id="KW-0175">Coiled coil</keyword>
<keyword evidence="2" id="KW-0812">Transmembrane</keyword>
<dbReference type="eggNOG" id="ENOG502S3XC">
    <property type="taxonomic scope" value="Eukaryota"/>
</dbReference>